<evidence type="ECO:0000313" key="1">
    <source>
        <dbReference type="EMBL" id="CAG8595170.1"/>
    </source>
</evidence>
<proteinExistence type="predicted"/>
<dbReference type="Proteomes" id="UP000789860">
    <property type="component" value="Unassembled WGS sequence"/>
</dbReference>
<comment type="caution">
    <text evidence="1">The sequence shown here is derived from an EMBL/GenBank/DDBJ whole genome shotgun (WGS) entry which is preliminary data.</text>
</comment>
<keyword evidence="2" id="KW-1185">Reference proteome</keyword>
<name>A0ACA9MLT8_9GLOM</name>
<evidence type="ECO:0000313" key="2">
    <source>
        <dbReference type="Proteomes" id="UP000789860"/>
    </source>
</evidence>
<gene>
    <name evidence="1" type="ORF">SCALOS_LOCUS6725</name>
</gene>
<reference evidence="1" key="1">
    <citation type="submission" date="2021-06" db="EMBL/GenBank/DDBJ databases">
        <authorList>
            <person name="Kallberg Y."/>
            <person name="Tangrot J."/>
            <person name="Rosling A."/>
        </authorList>
    </citation>
    <scope>NUCLEOTIDE SEQUENCE</scope>
    <source>
        <strain evidence="1">AU212A</strain>
    </source>
</reference>
<feature type="non-terminal residue" evidence="1">
    <location>
        <position position="1"/>
    </location>
</feature>
<accession>A0ACA9MLT8</accession>
<sequence length="141" mass="16347">FGEDDCTWEAESNVYADDLVEEYWSKKEKEEEEASTSKAKGRKRVAQSTALVKRQDSKRQRSVMKTKSPRTKMEEDEFDEDWEDQVTAVETVTRDDKTGELMVYLKWKNGETSRHPAKDANAKCPQKQRLTFAPPANHNKT</sequence>
<dbReference type="EMBL" id="CAJVPM010013481">
    <property type="protein sequence ID" value="CAG8595170.1"/>
    <property type="molecule type" value="Genomic_DNA"/>
</dbReference>
<organism evidence="1 2">
    <name type="scientific">Scutellospora calospora</name>
    <dbReference type="NCBI Taxonomy" id="85575"/>
    <lineage>
        <taxon>Eukaryota</taxon>
        <taxon>Fungi</taxon>
        <taxon>Fungi incertae sedis</taxon>
        <taxon>Mucoromycota</taxon>
        <taxon>Glomeromycotina</taxon>
        <taxon>Glomeromycetes</taxon>
        <taxon>Diversisporales</taxon>
        <taxon>Gigasporaceae</taxon>
        <taxon>Scutellospora</taxon>
    </lineage>
</organism>
<protein>
    <submittedName>
        <fullName evidence="1">10726_t:CDS:1</fullName>
    </submittedName>
</protein>